<evidence type="ECO:0000313" key="11">
    <source>
        <dbReference type="EMBL" id="KAF5198040.1"/>
    </source>
</evidence>
<keyword evidence="5" id="KW-0010">Activator</keyword>
<dbReference type="InterPro" id="IPR036955">
    <property type="entry name" value="AP2/ERF_dom_sf"/>
</dbReference>
<dbReference type="OrthoDB" id="550883at2759"/>
<evidence type="ECO:0000256" key="9">
    <source>
        <dbReference type="SAM" id="MobiDB-lite"/>
    </source>
</evidence>
<evidence type="ECO:0000259" key="10">
    <source>
        <dbReference type="PROSITE" id="PS51032"/>
    </source>
</evidence>
<name>A0A7J6WN64_THATH</name>
<dbReference type="GO" id="GO:0005634">
    <property type="term" value="C:nucleus"/>
    <property type="evidence" value="ECO:0007669"/>
    <property type="project" value="UniProtKB-SubCell"/>
</dbReference>
<dbReference type="Proteomes" id="UP000554482">
    <property type="component" value="Unassembled WGS sequence"/>
</dbReference>
<dbReference type="SMART" id="SM00380">
    <property type="entry name" value="AP2"/>
    <property type="match status" value="1"/>
</dbReference>
<keyword evidence="3" id="KW-0346">Stress response</keyword>
<dbReference type="PANTHER" id="PTHR31241:SF62">
    <property type="entry name" value="DEHYDRATION-RESPONSIVE ELEMENT-BINDING PROTEIN 2D"/>
    <property type="match status" value="1"/>
</dbReference>
<keyword evidence="12" id="KW-1185">Reference proteome</keyword>
<evidence type="ECO:0000256" key="5">
    <source>
        <dbReference type="ARBA" id="ARBA00023159"/>
    </source>
</evidence>
<organism evidence="11 12">
    <name type="scientific">Thalictrum thalictroides</name>
    <name type="common">Rue-anemone</name>
    <name type="synonym">Anemone thalictroides</name>
    <dbReference type="NCBI Taxonomy" id="46969"/>
    <lineage>
        <taxon>Eukaryota</taxon>
        <taxon>Viridiplantae</taxon>
        <taxon>Streptophyta</taxon>
        <taxon>Embryophyta</taxon>
        <taxon>Tracheophyta</taxon>
        <taxon>Spermatophyta</taxon>
        <taxon>Magnoliopsida</taxon>
        <taxon>Ranunculales</taxon>
        <taxon>Ranunculaceae</taxon>
        <taxon>Thalictroideae</taxon>
        <taxon>Thalictrum</taxon>
    </lineage>
</organism>
<keyword evidence="6" id="KW-0804">Transcription</keyword>
<evidence type="ECO:0000256" key="2">
    <source>
        <dbReference type="ARBA" id="ARBA00023015"/>
    </source>
</evidence>
<dbReference type="GO" id="GO:0006950">
    <property type="term" value="P:response to stress"/>
    <property type="evidence" value="ECO:0007669"/>
    <property type="project" value="TreeGrafter"/>
</dbReference>
<comment type="caution">
    <text evidence="11">The sequence shown here is derived from an EMBL/GenBank/DDBJ whole genome shotgun (WGS) entry which is preliminary data.</text>
</comment>
<dbReference type="CDD" id="cd00018">
    <property type="entry name" value="AP2"/>
    <property type="match status" value="1"/>
</dbReference>
<comment type="similarity">
    <text evidence="8">Belongs to the AP2/ERF transcription factor family. ERF subfamily.</text>
</comment>
<sequence length="250" mass="28008">MRGKGGPQNSQCNYRGVRQRTWGKWVAEIREPNRGARLWLGTFNTSHEAALVYDTVARSLYGSSAKLNLPQMQQQQQQLDSNSNSNSIDISIPSSTKPEPSSPIPVPNIPIPEQACPSSSIEESNSSCNSGKYFPNIGEEFKENMDQEVNYPLDELWGSLDLGLPDIDESLSIKAPPPPVVPLIMDDYDSLMMETTFPKISSANLDDGLNWDSLQLPYITHEEEEDHHHIINNNNHELSKQVFAEEVKDI</sequence>
<dbReference type="GO" id="GO:0000976">
    <property type="term" value="F:transcription cis-regulatory region binding"/>
    <property type="evidence" value="ECO:0007669"/>
    <property type="project" value="TreeGrafter"/>
</dbReference>
<dbReference type="PRINTS" id="PR00367">
    <property type="entry name" value="ETHRSPELEMNT"/>
</dbReference>
<dbReference type="GO" id="GO:0003700">
    <property type="term" value="F:DNA-binding transcription factor activity"/>
    <property type="evidence" value="ECO:0007669"/>
    <property type="project" value="InterPro"/>
</dbReference>
<dbReference type="InterPro" id="IPR001471">
    <property type="entry name" value="AP2/ERF_dom"/>
</dbReference>
<feature type="region of interest" description="Disordered" evidence="9">
    <location>
        <begin position="71"/>
        <end position="105"/>
    </location>
</feature>
<dbReference type="AlphaFoldDB" id="A0A7J6WN64"/>
<dbReference type="SUPFAM" id="SSF54171">
    <property type="entry name" value="DNA-binding domain"/>
    <property type="match status" value="1"/>
</dbReference>
<dbReference type="PROSITE" id="PS51032">
    <property type="entry name" value="AP2_ERF"/>
    <property type="match status" value="1"/>
</dbReference>
<dbReference type="Gene3D" id="3.30.730.10">
    <property type="entry name" value="AP2/ERF domain"/>
    <property type="match status" value="1"/>
</dbReference>
<protein>
    <submittedName>
        <fullName evidence="11">Dehydration responsive element binding protein</fullName>
    </submittedName>
</protein>
<evidence type="ECO:0000313" key="12">
    <source>
        <dbReference type="Proteomes" id="UP000554482"/>
    </source>
</evidence>
<evidence type="ECO:0000256" key="4">
    <source>
        <dbReference type="ARBA" id="ARBA00023125"/>
    </source>
</evidence>
<keyword evidence="2" id="KW-0805">Transcription regulation</keyword>
<feature type="compositionally biased region" description="Low complexity" evidence="9">
    <location>
        <begin position="71"/>
        <end position="99"/>
    </location>
</feature>
<dbReference type="FunFam" id="3.30.730.10:FF:000001">
    <property type="entry name" value="Ethylene-responsive transcription factor 2"/>
    <property type="match status" value="1"/>
</dbReference>
<dbReference type="InterPro" id="IPR016177">
    <property type="entry name" value="DNA-bd_dom_sf"/>
</dbReference>
<evidence type="ECO:0000256" key="7">
    <source>
        <dbReference type="ARBA" id="ARBA00023242"/>
    </source>
</evidence>
<feature type="domain" description="AP2/ERF" evidence="10">
    <location>
        <begin position="13"/>
        <end position="70"/>
    </location>
</feature>
<dbReference type="GO" id="GO:0045893">
    <property type="term" value="P:positive regulation of DNA-templated transcription"/>
    <property type="evidence" value="ECO:0007669"/>
    <property type="project" value="TreeGrafter"/>
</dbReference>
<gene>
    <name evidence="11" type="ORF">FRX31_012373</name>
</gene>
<evidence type="ECO:0000256" key="3">
    <source>
        <dbReference type="ARBA" id="ARBA00023016"/>
    </source>
</evidence>
<proteinExistence type="inferred from homology"/>
<keyword evidence="4" id="KW-0238">DNA-binding</keyword>
<dbReference type="PANTHER" id="PTHR31241">
    <property type="entry name" value="DEHYDRATION-RESPONSIVE ELEMENT-BINDING PROTEIN 2C"/>
    <property type="match status" value="1"/>
</dbReference>
<dbReference type="Pfam" id="PF00847">
    <property type="entry name" value="AP2"/>
    <property type="match status" value="1"/>
</dbReference>
<keyword evidence="7" id="KW-0539">Nucleus</keyword>
<evidence type="ECO:0000256" key="1">
    <source>
        <dbReference type="ARBA" id="ARBA00004123"/>
    </source>
</evidence>
<comment type="subcellular location">
    <subcellularLocation>
        <location evidence="1">Nucleus</location>
    </subcellularLocation>
</comment>
<accession>A0A7J6WN64</accession>
<evidence type="ECO:0000256" key="6">
    <source>
        <dbReference type="ARBA" id="ARBA00023163"/>
    </source>
</evidence>
<evidence type="ECO:0000256" key="8">
    <source>
        <dbReference type="ARBA" id="ARBA00024343"/>
    </source>
</evidence>
<dbReference type="EMBL" id="JABWDY010013828">
    <property type="protein sequence ID" value="KAF5198040.1"/>
    <property type="molecule type" value="Genomic_DNA"/>
</dbReference>
<reference evidence="11 12" key="1">
    <citation type="submission" date="2020-06" db="EMBL/GenBank/DDBJ databases">
        <title>Transcriptomic and genomic resources for Thalictrum thalictroides and T. hernandezii: Facilitating candidate gene discovery in an emerging model plant lineage.</title>
        <authorList>
            <person name="Arias T."/>
            <person name="Riano-Pachon D.M."/>
            <person name="Di Stilio V.S."/>
        </authorList>
    </citation>
    <scope>NUCLEOTIDE SEQUENCE [LARGE SCALE GENOMIC DNA]</scope>
    <source>
        <strain evidence="12">cv. WT478/WT964</strain>
        <tissue evidence="11">Leaves</tissue>
    </source>
</reference>